<evidence type="ECO:0000256" key="1">
    <source>
        <dbReference type="ARBA" id="ARBA00004651"/>
    </source>
</evidence>
<dbReference type="EMBL" id="JAFCXS010000005">
    <property type="protein sequence ID" value="MBM0747478.1"/>
    <property type="molecule type" value="Genomic_DNA"/>
</dbReference>
<feature type="transmembrane region" description="Helical" evidence="7">
    <location>
        <begin position="216"/>
        <end position="237"/>
    </location>
</feature>
<dbReference type="PANTHER" id="PTHR43141:SF4">
    <property type="entry name" value="CYTOCHROME BD2 SUBUNIT II"/>
    <property type="match status" value="1"/>
</dbReference>
<name>A0ABS1Z574_9GAMM</name>
<accession>A0ABS1Z574</accession>
<evidence type="ECO:0000313" key="9">
    <source>
        <dbReference type="Proteomes" id="UP000809137"/>
    </source>
</evidence>
<evidence type="ECO:0000256" key="7">
    <source>
        <dbReference type="SAM" id="Phobius"/>
    </source>
</evidence>
<evidence type="ECO:0000256" key="3">
    <source>
        <dbReference type="ARBA" id="ARBA00022475"/>
    </source>
</evidence>
<evidence type="ECO:0000256" key="4">
    <source>
        <dbReference type="ARBA" id="ARBA00022692"/>
    </source>
</evidence>
<feature type="transmembrane region" description="Helical" evidence="7">
    <location>
        <begin position="150"/>
        <end position="173"/>
    </location>
</feature>
<feature type="transmembrane region" description="Helical" evidence="7">
    <location>
        <begin position="185"/>
        <end position="204"/>
    </location>
</feature>
<gene>
    <name evidence="8" type="ORF">JJB79_08625</name>
</gene>
<evidence type="ECO:0000256" key="6">
    <source>
        <dbReference type="ARBA" id="ARBA00023136"/>
    </source>
</evidence>
<evidence type="ECO:0000256" key="2">
    <source>
        <dbReference type="ARBA" id="ARBA00007543"/>
    </source>
</evidence>
<keyword evidence="3" id="KW-1003">Cell membrane</keyword>
<dbReference type="PANTHER" id="PTHR43141">
    <property type="entry name" value="CYTOCHROME BD2 SUBUNIT II"/>
    <property type="match status" value="1"/>
</dbReference>
<comment type="caution">
    <text evidence="8">The sequence shown here is derived from an EMBL/GenBank/DDBJ whole genome shotgun (WGS) entry which is preliminary data.</text>
</comment>
<sequence>MMLADLSAAVLIFSLLMYLALDGTDLGVGMLFYAFDTPQQRQWMAHSLLPLWDANETWLVLMAGGMLALFPALYSLLLQTLMVPVFLLLLALFLRALALAYRAQVSRAWRVWLDRLMIASSLAAAFLPGWISGLILVSRPPAGIIIDLSLAPLLCGAGVVAVDLLLGCCWICWRLDEAAGERARSLAVLAWTCAVICLTGVILLEPTLWQLSWQRAPGQLILIAIPLLIVLQAILLWREAMVALLMTTLLLVGAVVIALAFGLYPWLLPFQLRIQEEASSPVTQGVVLTGMLIFLPLTLAYHSWSFWVFKRRHQR</sequence>
<protein>
    <submittedName>
        <fullName evidence="8">Cytochrome d ubiquinol oxidase subunit II</fullName>
    </submittedName>
</protein>
<dbReference type="GeneID" id="84693106"/>
<feature type="transmembrane region" description="Helical" evidence="7">
    <location>
        <begin position="287"/>
        <end position="309"/>
    </location>
</feature>
<comment type="similarity">
    <text evidence="2">Belongs to the cytochrome ubiquinol oxidase subunit 2 family.</text>
</comment>
<organism evidence="8 9">
    <name type="scientific">Pantoea eucrina</name>
    <dbReference type="NCBI Taxonomy" id="472693"/>
    <lineage>
        <taxon>Bacteria</taxon>
        <taxon>Pseudomonadati</taxon>
        <taxon>Pseudomonadota</taxon>
        <taxon>Gammaproteobacteria</taxon>
        <taxon>Enterobacterales</taxon>
        <taxon>Erwiniaceae</taxon>
        <taxon>Pantoea</taxon>
    </lineage>
</organism>
<proteinExistence type="inferred from homology"/>
<keyword evidence="5 7" id="KW-1133">Transmembrane helix</keyword>
<dbReference type="Pfam" id="PF02322">
    <property type="entry name" value="Cyt_bd_oxida_II"/>
    <property type="match status" value="1"/>
</dbReference>
<dbReference type="InterPro" id="IPR003317">
    <property type="entry name" value="Cyt-d_oxidase_su2"/>
</dbReference>
<dbReference type="Proteomes" id="UP000809137">
    <property type="component" value="Unassembled WGS sequence"/>
</dbReference>
<keyword evidence="6 7" id="KW-0472">Membrane</keyword>
<evidence type="ECO:0000313" key="8">
    <source>
        <dbReference type="EMBL" id="MBM0747478.1"/>
    </source>
</evidence>
<feature type="transmembrane region" description="Helical" evidence="7">
    <location>
        <begin position="6"/>
        <end position="35"/>
    </location>
</feature>
<feature type="transmembrane region" description="Helical" evidence="7">
    <location>
        <begin position="116"/>
        <end position="138"/>
    </location>
</feature>
<feature type="transmembrane region" description="Helical" evidence="7">
    <location>
        <begin position="244"/>
        <end position="267"/>
    </location>
</feature>
<reference evidence="8 9" key="1">
    <citation type="submission" date="2021-01" db="EMBL/GenBank/DDBJ databases">
        <title>Complete genome sequence of Pantoea eucrina OB49, a heavy metal tolerant bacterium with PGPR potential isolated from wheat in Algeria.</title>
        <authorList>
            <person name="Lekired A."/>
            <person name="Ouzari I.H."/>
        </authorList>
    </citation>
    <scope>NUCLEOTIDE SEQUENCE [LARGE SCALE GENOMIC DNA]</scope>
    <source>
        <strain evidence="8 9">OB49</strain>
    </source>
</reference>
<dbReference type="RefSeq" id="WP_158448530.1">
    <property type="nucleotide sequence ID" value="NZ_CP083450.1"/>
</dbReference>
<keyword evidence="4 7" id="KW-0812">Transmembrane</keyword>
<keyword evidence="9" id="KW-1185">Reference proteome</keyword>
<comment type="subcellular location">
    <subcellularLocation>
        <location evidence="1">Cell membrane</location>
        <topology evidence="1">Multi-pass membrane protein</topology>
    </subcellularLocation>
</comment>
<feature type="transmembrane region" description="Helical" evidence="7">
    <location>
        <begin position="83"/>
        <end position="104"/>
    </location>
</feature>
<evidence type="ECO:0000256" key="5">
    <source>
        <dbReference type="ARBA" id="ARBA00022989"/>
    </source>
</evidence>